<protein>
    <recommendedName>
        <fullName evidence="3">Bacteriocin-type signal sequence-containing protein</fullName>
    </recommendedName>
</protein>
<dbReference type="Proteomes" id="UP000219281">
    <property type="component" value="Unassembled WGS sequence"/>
</dbReference>
<evidence type="ECO:0000313" key="1">
    <source>
        <dbReference type="EMBL" id="SOD19882.1"/>
    </source>
</evidence>
<dbReference type="AlphaFoldDB" id="A0A286AD99"/>
<proteinExistence type="predicted"/>
<gene>
    <name evidence="1" type="ORF">SAMN06297358_3589</name>
</gene>
<sequence length="72" mass="8204">MYLINRIFNLKIFKKIKNLNLENIGVQELDAKEMNEINGGAWFKVRGLFGAIFGGNSWDAVEITLFGIELVK</sequence>
<dbReference type="RefSeq" id="WP_097133381.1">
    <property type="nucleotide sequence ID" value="NZ_OCMT01000004.1"/>
</dbReference>
<keyword evidence="2" id="KW-1185">Reference proteome</keyword>
<organism evidence="1 2">
    <name type="scientific">Pedobacter xixiisoli</name>
    <dbReference type="NCBI Taxonomy" id="1476464"/>
    <lineage>
        <taxon>Bacteria</taxon>
        <taxon>Pseudomonadati</taxon>
        <taxon>Bacteroidota</taxon>
        <taxon>Sphingobacteriia</taxon>
        <taxon>Sphingobacteriales</taxon>
        <taxon>Sphingobacteriaceae</taxon>
        <taxon>Pedobacter</taxon>
    </lineage>
</organism>
<evidence type="ECO:0000313" key="2">
    <source>
        <dbReference type="Proteomes" id="UP000219281"/>
    </source>
</evidence>
<accession>A0A286AD99</accession>
<evidence type="ECO:0008006" key="3">
    <source>
        <dbReference type="Google" id="ProtNLM"/>
    </source>
</evidence>
<reference evidence="2" key="1">
    <citation type="submission" date="2017-09" db="EMBL/GenBank/DDBJ databases">
        <authorList>
            <person name="Varghese N."/>
            <person name="Submissions S."/>
        </authorList>
    </citation>
    <scope>NUCLEOTIDE SEQUENCE [LARGE SCALE GENOMIC DNA]</scope>
    <source>
        <strain evidence="2">CGMCC 1.12803</strain>
    </source>
</reference>
<name>A0A286AD99_9SPHI</name>
<dbReference type="EMBL" id="OCMT01000004">
    <property type="protein sequence ID" value="SOD19882.1"/>
    <property type="molecule type" value="Genomic_DNA"/>
</dbReference>